<organism evidence="1 2">
    <name type="scientific">Actinomadura chokoriensis</name>
    <dbReference type="NCBI Taxonomy" id="454156"/>
    <lineage>
        <taxon>Bacteria</taxon>
        <taxon>Bacillati</taxon>
        <taxon>Actinomycetota</taxon>
        <taxon>Actinomycetes</taxon>
        <taxon>Streptosporangiales</taxon>
        <taxon>Thermomonosporaceae</taxon>
        <taxon>Actinomadura</taxon>
    </lineage>
</organism>
<name>A0ABV4R3W7_9ACTN</name>
<evidence type="ECO:0000313" key="2">
    <source>
        <dbReference type="Proteomes" id="UP001569904"/>
    </source>
</evidence>
<reference evidence="1 2" key="1">
    <citation type="submission" date="2023-11" db="EMBL/GenBank/DDBJ databases">
        <title>Actinomadura monticuli sp. nov., isolated from volcanic ash.</title>
        <authorList>
            <person name="Lee S.D."/>
            <person name="Yang H."/>
            <person name="Kim I.S."/>
        </authorList>
    </citation>
    <scope>NUCLEOTIDE SEQUENCE [LARGE SCALE GENOMIC DNA]</scope>
    <source>
        <strain evidence="1 2">DSM 45346</strain>
    </source>
</reference>
<protein>
    <submittedName>
        <fullName evidence="1">Uncharacterized protein</fullName>
    </submittedName>
</protein>
<comment type="caution">
    <text evidence="1">The sequence shown here is derived from an EMBL/GenBank/DDBJ whole genome shotgun (WGS) entry which is preliminary data.</text>
</comment>
<keyword evidence="2" id="KW-1185">Reference proteome</keyword>
<sequence length="63" mass="7010">MDAQRLKDSFDRVAGQGDAVALFFYSDLLRGPSAMVGHTVEQLARLGVARDRIRLETFADAQR</sequence>
<dbReference type="Proteomes" id="UP001569904">
    <property type="component" value="Unassembled WGS sequence"/>
</dbReference>
<dbReference type="EMBL" id="JAXCEH010000017">
    <property type="protein sequence ID" value="MFA1556800.1"/>
    <property type="molecule type" value="Genomic_DNA"/>
</dbReference>
<accession>A0ABV4R3W7</accession>
<evidence type="ECO:0000313" key="1">
    <source>
        <dbReference type="EMBL" id="MFA1556800.1"/>
    </source>
</evidence>
<dbReference type="RefSeq" id="WP_371943551.1">
    <property type="nucleotide sequence ID" value="NZ_JAXCEH010000017.1"/>
</dbReference>
<gene>
    <name evidence="1" type="ORF">SM436_24170</name>
</gene>
<proteinExistence type="predicted"/>